<proteinExistence type="predicted"/>
<dbReference type="InterPro" id="IPR002347">
    <property type="entry name" value="SDR_fam"/>
</dbReference>
<protein>
    <submittedName>
        <fullName evidence="2">NAD(P)-dependent dehydrogenase, short-chain alcohol dehydrogenase family</fullName>
    </submittedName>
</protein>
<dbReference type="Pfam" id="PF00106">
    <property type="entry name" value="adh_short"/>
    <property type="match status" value="1"/>
</dbReference>
<keyword evidence="3" id="KW-1185">Reference proteome</keyword>
<dbReference type="InterPro" id="IPR036291">
    <property type="entry name" value="NAD(P)-bd_dom_sf"/>
</dbReference>
<dbReference type="PANTHER" id="PTHR43157">
    <property type="entry name" value="PHOSPHATIDYLINOSITOL-GLYCAN BIOSYNTHESIS CLASS F PROTEIN-RELATED"/>
    <property type="match status" value="1"/>
</dbReference>
<dbReference type="SUPFAM" id="SSF51735">
    <property type="entry name" value="NAD(P)-binding Rossmann-fold domains"/>
    <property type="match status" value="1"/>
</dbReference>
<dbReference type="Proteomes" id="UP000198856">
    <property type="component" value="Unassembled WGS sequence"/>
</dbReference>
<gene>
    <name evidence="2" type="ORF">SAMN05216226_10212</name>
</gene>
<dbReference type="CDD" id="cd05327">
    <property type="entry name" value="retinol-DH_like_SDR_c_like"/>
    <property type="match status" value="1"/>
</dbReference>
<dbReference type="Gene3D" id="3.40.50.720">
    <property type="entry name" value="NAD(P)-binding Rossmann-like Domain"/>
    <property type="match status" value="1"/>
</dbReference>
<dbReference type="STRING" id="890420.SAMN05216226_10212"/>
<dbReference type="NCBIfam" id="NF004846">
    <property type="entry name" value="PRK06197.1"/>
    <property type="match status" value="1"/>
</dbReference>
<dbReference type="EMBL" id="FNFC01000002">
    <property type="protein sequence ID" value="SDJ29693.1"/>
    <property type="molecule type" value="Genomic_DNA"/>
</dbReference>
<dbReference type="AlphaFoldDB" id="A0A1G8SKJ8"/>
<dbReference type="NCBIfam" id="NF004513">
    <property type="entry name" value="PRK05854.1"/>
    <property type="match status" value="1"/>
</dbReference>
<dbReference type="OrthoDB" id="10454at2157"/>
<evidence type="ECO:0000256" key="1">
    <source>
        <dbReference type="ARBA" id="ARBA00023002"/>
    </source>
</evidence>
<organism evidence="2 3">
    <name type="scientific">Halovenus aranensis</name>
    <dbReference type="NCBI Taxonomy" id="890420"/>
    <lineage>
        <taxon>Archaea</taxon>
        <taxon>Methanobacteriati</taxon>
        <taxon>Methanobacteriota</taxon>
        <taxon>Stenosarchaea group</taxon>
        <taxon>Halobacteria</taxon>
        <taxon>Halobacteriales</taxon>
        <taxon>Haloarculaceae</taxon>
        <taxon>Halovenus</taxon>
    </lineage>
</organism>
<dbReference type="GO" id="GO:0016491">
    <property type="term" value="F:oxidoreductase activity"/>
    <property type="evidence" value="ECO:0007669"/>
    <property type="project" value="UniProtKB-KW"/>
</dbReference>
<keyword evidence="1" id="KW-0560">Oxidoreductase</keyword>
<evidence type="ECO:0000313" key="2">
    <source>
        <dbReference type="EMBL" id="SDJ29693.1"/>
    </source>
</evidence>
<reference evidence="2 3" key="1">
    <citation type="submission" date="2016-10" db="EMBL/GenBank/DDBJ databases">
        <authorList>
            <person name="de Groot N.N."/>
        </authorList>
    </citation>
    <scope>NUCLEOTIDE SEQUENCE [LARGE SCALE GENOMIC DNA]</scope>
    <source>
        <strain evidence="2 3">IBRC-M10015</strain>
    </source>
</reference>
<accession>A0A1G8SKJ8</accession>
<dbReference type="PANTHER" id="PTHR43157:SF31">
    <property type="entry name" value="PHOSPHATIDYLINOSITOL-GLYCAN BIOSYNTHESIS CLASS F PROTEIN"/>
    <property type="match status" value="1"/>
</dbReference>
<name>A0A1G8SKJ8_9EURY</name>
<evidence type="ECO:0000313" key="3">
    <source>
        <dbReference type="Proteomes" id="UP000198856"/>
    </source>
</evidence>
<dbReference type="PRINTS" id="PR00081">
    <property type="entry name" value="GDHRDH"/>
</dbReference>
<dbReference type="RefSeq" id="WP_092698886.1">
    <property type="nucleotide sequence ID" value="NZ_FNFC01000002.1"/>
</dbReference>
<sequence length="312" mass="33426">MSRSWDIEAMPDQSGQTVIVTGANSGLGFEATRAFAQKGATVVMACRDRTRAQEARAEIRSRVESPSLPIIELDLASLASIQSFTETFEAEHGEAHVLCNNAGLMAIPRRETADGFEMQFGVNHLGHFALTAQLLDVLCDTEGESRVVTQSSGLHENGEMSFDDLHGESAYDKWDAYAQSKLANLLFAYELDRRLPADASVTSVGCHPGYADTDLQRRGPEMMGSRLRLAGVKLANALVAQSSKQGALPMLYAATSPEIAGGEYVGPGGFMNMRGAPAVQSSSDRSTDEAAAARLWEVSEELTGVTFDIGDG</sequence>